<organism evidence="8 9">
    <name type="scientific">Enterocloster bolteae</name>
    <dbReference type="NCBI Taxonomy" id="208479"/>
    <lineage>
        <taxon>Bacteria</taxon>
        <taxon>Bacillati</taxon>
        <taxon>Bacillota</taxon>
        <taxon>Clostridia</taxon>
        <taxon>Lachnospirales</taxon>
        <taxon>Lachnospiraceae</taxon>
        <taxon>Enterocloster</taxon>
    </lineage>
</organism>
<dbReference type="SUPFAM" id="SSF55073">
    <property type="entry name" value="Nucleotide cyclase"/>
    <property type="match status" value="1"/>
</dbReference>
<dbReference type="Gene3D" id="3.40.50.2300">
    <property type="match status" value="1"/>
</dbReference>
<dbReference type="PROSITE" id="PS50887">
    <property type="entry name" value="GGDEF"/>
    <property type="match status" value="1"/>
</dbReference>
<dbReference type="GO" id="GO:1902201">
    <property type="term" value="P:negative regulation of bacterial-type flagellum-dependent cell motility"/>
    <property type="evidence" value="ECO:0007669"/>
    <property type="project" value="TreeGrafter"/>
</dbReference>
<keyword evidence="3" id="KW-0597">Phosphoprotein</keyword>
<reference evidence="9 10" key="1">
    <citation type="submission" date="2018-08" db="EMBL/GenBank/DDBJ databases">
        <title>A genome reference for cultivated species of the human gut microbiota.</title>
        <authorList>
            <person name="Zou Y."/>
            <person name="Xue W."/>
            <person name="Luo G."/>
        </authorList>
    </citation>
    <scope>NUCLEOTIDE SEQUENCE [LARGE SCALE GENOMIC DNA]</scope>
    <source>
        <strain evidence="7 10">AF14-18</strain>
        <strain evidence="8 9">AM35-14</strain>
    </source>
</reference>
<dbReference type="Proteomes" id="UP000284543">
    <property type="component" value="Unassembled WGS sequence"/>
</dbReference>
<dbReference type="EMBL" id="QSHZ01000054">
    <property type="protein sequence ID" value="RHC47454.1"/>
    <property type="molecule type" value="Genomic_DNA"/>
</dbReference>
<feature type="coiled-coil region" evidence="4">
    <location>
        <begin position="122"/>
        <end position="149"/>
    </location>
</feature>
<protein>
    <recommendedName>
        <fullName evidence="1">Stage 0 sporulation protein A homolog</fullName>
    </recommendedName>
</protein>
<dbReference type="Proteomes" id="UP000283975">
    <property type="component" value="Unassembled WGS sequence"/>
</dbReference>
<dbReference type="GO" id="GO:0052621">
    <property type="term" value="F:diguanylate cyclase activity"/>
    <property type="evidence" value="ECO:0007669"/>
    <property type="project" value="TreeGrafter"/>
</dbReference>
<dbReference type="SMART" id="SM00448">
    <property type="entry name" value="REC"/>
    <property type="match status" value="1"/>
</dbReference>
<dbReference type="CDD" id="cd01949">
    <property type="entry name" value="GGDEF"/>
    <property type="match status" value="1"/>
</dbReference>
<evidence type="ECO:0000259" key="5">
    <source>
        <dbReference type="PROSITE" id="PS50110"/>
    </source>
</evidence>
<dbReference type="AlphaFoldDB" id="A0A414AH57"/>
<keyword evidence="4" id="KW-0175">Coiled coil</keyword>
<dbReference type="CDD" id="cd17574">
    <property type="entry name" value="REC_OmpR"/>
    <property type="match status" value="1"/>
</dbReference>
<dbReference type="PROSITE" id="PS50110">
    <property type="entry name" value="RESPONSE_REGULATORY"/>
    <property type="match status" value="1"/>
</dbReference>
<comment type="function">
    <text evidence="2">May play the central regulatory role in sporulation. It may be an element of the effector pathway responsible for the activation of sporulation genes in response to nutritional stress. Spo0A may act in concert with spo0H (a sigma factor) to control the expression of some genes that are critical to the sporulation process.</text>
</comment>
<accession>A0A414AH57</accession>
<feature type="domain" description="Response regulatory" evidence="5">
    <location>
        <begin position="8"/>
        <end position="123"/>
    </location>
</feature>
<dbReference type="InterPro" id="IPR001789">
    <property type="entry name" value="Sig_transdc_resp-reg_receiver"/>
</dbReference>
<proteinExistence type="predicted"/>
<dbReference type="InterPro" id="IPR000160">
    <property type="entry name" value="GGDEF_dom"/>
</dbReference>
<evidence type="ECO:0000256" key="4">
    <source>
        <dbReference type="SAM" id="Coils"/>
    </source>
</evidence>
<evidence type="ECO:0000313" key="8">
    <source>
        <dbReference type="EMBL" id="RHC47454.1"/>
    </source>
</evidence>
<feature type="modified residue" description="4-aspartylphosphate" evidence="3">
    <location>
        <position position="57"/>
    </location>
</feature>
<dbReference type="Gene3D" id="3.30.70.270">
    <property type="match status" value="1"/>
</dbReference>
<evidence type="ECO:0000313" key="9">
    <source>
        <dbReference type="Proteomes" id="UP000283975"/>
    </source>
</evidence>
<gene>
    <name evidence="8" type="ORF">DW839_29990</name>
    <name evidence="7" type="ORF">DWW02_08745</name>
</gene>
<evidence type="ECO:0000313" key="7">
    <source>
        <dbReference type="EMBL" id="RGV76646.1"/>
    </source>
</evidence>
<dbReference type="Pfam" id="PF00072">
    <property type="entry name" value="Response_reg"/>
    <property type="match status" value="1"/>
</dbReference>
<comment type="caution">
    <text evidence="8">The sequence shown here is derived from an EMBL/GenBank/DDBJ whole genome shotgun (WGS) entry which is preliminary data.</text>
</comment>
<dbReference type="SMART" id="SM00267">
    <property type="entry name" value="GGDEF"/>
    <property type="match status" value="1"/>
</dbReference>
<dbReference type="InterPro" id="IPR043128">
    <property type="entry name" value="Rev_trsase/Diguanyl_cyclase"/>
</dbReference>
<dbReference type="NCBIfam" id="TIGR00254">
    <property type="entry name" value="GGDEF"/>
    <property type="match status" value="1"/>
</dbReference>
<dbReference type="PANTHER" id="PTHR45138:SF9">
    <property type="entry name" value="DIGUANYLATE CYCLASE DGCM-RELATED"/>
    <property type="match status" value="1"/>
</dbReference>
<dbReference type="GO" id="GO:0005886">
    <property type="term" value="C:plasma membrane"/>
    <property type="evidence" value="ECO:0007669"/>
    <property type="project" value="TreeGrafter"/>
</dbReference>
<feature type="domain" description="GGDEF" evidence="6">
    <location>
        <begin position="180"/>
        <end position="311"/>
    </location>
</feature>
<dbReference type="KEGG" id="cbol:CGC65_22630"/>
<dbReference type="RefSeq" id="WP_002568601.1">
    <property type="nucleotide sequence ID" value="NZ_CABKUK010000004.1"/>
</dbReference>
<dbReference type="InterPro" id="IPR050469">
    <property type="entry name" value="Diguanylate_Cyclase"/>
</dbReference>
<dbReference type="InterPro" id="IPR011006">
    <property type="entry name" value="CheY-like_superfamily"/>
</dbReference>
<evidence type="ECO:0000313" key="10">
    <source>
        <dbReference type="Proteomes" id="UP000284543"/>
    </source>
</evidence>
<dbReference type="SUPFAM" id="SSF52172">
    <property type="entry name" value="CheY-like"/>
    <property type="match status" value="1"/>
</dbReference>
<dbReference type="FunFam" id="3.30.70.270:FF:000001">
    <property type="entry name" value="Diguanylate cyclase domain protein"/>
    <property type="match status" value="1"/>
</dbReference>
<evidence type="ECO:0000259" key="6">
    <source>
        <dbReference type="PROSITE" id="PS50887"/>
    </source>
</evidence>
<evidence type="ECO:0000256" key="2">
    <source>
        <dbReference type="ARBA" id="ARBA00024867"/>
    </source>
</evidence>
<dbReference type="GO" id="GO:0043709">
    <property type="term" value="P:cell adhesion involved in single-species biofilm formation"/>
    <property type="evidence" value="ECO:0007669"/>
    <property type="project" value="TreeGrafter"/>
</dbReference>
<evidence type="ECO:0000256" key="3">
    <source>
        <dbReference type="PROSITE-ProRule" id="PRU00169"/>
    </source>
</evidence>
<dbReference type="EMBL" id="QRZM01000003">
    <property type="protein sequence ID" value="RGV76646.1"/>
    <property type="molecule type" value="Genomic_DNA"/>
</dbReference>
<dbReference type="Pfam" id="PF00990">
    <property type="entry name" value="GGDEF"/>
    <property type="match status" value="1"/>
</dbReference>
<evidence type="ECO:0000256" key="1">
    <source>
        <dbReference type="ARBA" id="ARBA00018672"/>
    </source>
</evidence>
<dbReference type="InterPro" id="IPR029787">
    <property type="entry name" value="Nucleotide_cyclase"/>
</dbReference>
<dbReference type="GO" id="GO:0000160">
    <property type="term" value="P:phosphorelay signal transduction system"/>
    <property type="evidence" value="ECO:0007669"/>
    <property type="project" value="InterPro"/>
</dbReference>
<dbReference type="PANTHER" id="PTHR45138">
    <property type="entry name" value="REGULATORY COMPONENTS OF SENSORY TRANSDUCTION SYSTEM"/>
    <property type="match status" value="1"/>
</dbReference>
<name>A0A414AH57_9FIRM</name>
<sequence length="312" mass="36127">MSMDEKQTILIVDDSLLICEQIKTALKEESIIICEAHSGLEAQEQLRQCQPDLILLDVVLPDADGYELYKILQDLDHKNAVIIFLTSRSSDEDVVKGFSMGACDYIKKPFVKKELQSRIRAHLIQKKQRDDLDRQNRELRNNMEKLNYMAYRDGLTGLYNRRYVVGDLMEDMRSCGQDEVKTVFIMADIDDFKQVNDTYGHDAGDMALVCIANILESNCRRHRVVRWGGEEFLLILFNVTKDEAYELSEKVRRQVEQFVIPYGDKGFFCTMTLGLHIFHEQEGLEEGIGCADKALYYGKRHGKNQSVWYKEQ</sequence>